<dbReference type="InterPro" id="IPR013114">
    <property type="entry name" value="FabA_FabZ"/>
</dbReference>
<dbReference type="KEGG" id="obg:Verru16b_02925"/>
<dbReference type="CDD" id="cd01288">
    <property type="entry name" value="FabZ"/>
    <property type="match status" value="1"/>
</dbReference>
<evidence type="ECO:0000256" key="1">
    <source>
        <dbReference type="ARBA" id="ARBA00023239"/>
    </source>
</evidence>
<keyword evidence="1 2" id="KW-0456">Lyase</keyword>
<organism evidence="2 3">
    <name type="scientific">Lacunisphaera limnophila</name>
    <dbReference type="NCBI Taxonomy" id="1838286"/>
    <lineage>
        <taxon>Bacteria</taxon>
        <taxon>Pseudomonadati</taxon>
        <taxon>Verrucomicrobiota</taxon>
        <taxon>Opitutia</taxon>
        <taxon>Opitutales</taxon>
        <taxon>Opitutaceae</taxon>
        <taxon>Lacunisphaera</taxon>
    </lineage>
</organism>
<accession>A0A1D8AY79</accession>
<dbReference type="RefSeq" id="WP_069962943.1">
    <property type="nucleotide sequence ID" value="NZ_CP016094.1"/>
</dbReference>
<dbReference type="PANTHER" id="PTHR30272">
    <property type="entry name" value="3-HYDROXYACYL-[ACYL-CARRIER-PROTEIN] DEHYDRATASE"/>
    <property type="match status" value="1"/>
</dbReference>
<dbReference type="GO" id="GO:0019171">
    <property type="term" value="F:(3R)-hydroxyacyl-[acyl-carrier-protein] dehydratase activity"/>
    <property type="evidence" value="ECO:0007669"/>
    <property type="project" value="UniProtKB-EC"/>
</dbReference>
<dbReference type="InterPro" id="IPR029069">
    <property type="entry name" value="HotDog_dom_sf"/>
</dbReference>
<reference evidence="2 3" key="1">
    <citation type="submission" date="2016-06" db="EMBL/GenBank/DDBJ databases">
        <title>Three novel species with peptidoglycan cell walls form the new genus Lacunisphaera gen. nov. in the family Opitutaceae of the verrucomicrobial subdivision 4.</title>
        <authorList>
            <person name="Rast P."/>
            <person name="Gloeckner I."/>
            <person name="Jogler M."/>
            <person name="Boedeker C."/>
            <person name="Jeske O."/>
            <person name="Wiegand S."/>
            <person name="Reinhardt R."/>
            <person name="Schumann P."/>
            <person name="Rohde M."/>
            <person name="Spring S."/>
            <person name="Gloeckner F.O."/>
            <person name="Jogler C."/>
        </authorList>
    </citation>
    <scope>NUCLEOTIDE SEQUENCE [LARGE SCALE GENOMIC DNA]</scope>
    <source>
        <strain evidence="2 3">IG16b</strain>
    </source>
</reference>
<dbReference type="PANTHER" id="PTHR30272:SF1">
    <property type="entry name" value="3-HYDROXYACYL-[ACYL-CARRIER-PROTEIN] DEHYDRATASE"/>
    <property type="match status" value="1"/>
</dbReference>
<proteinExistence type="predicted"/>
<dbReference type="PATRIC" id="fig|1838286.3.peg.2937"/>
<dbReference type="EMBL" id="CP016094">
    <property type="protein sequence ID" value="AOS45835.1"/>
    <property type="molecule type" value="Genomic_DNA"/>
</dbReference>
<dbReference type="AlphaFoldDB" id="A0A1D8AY79"/>
<evidence type="ECO:0000313" key="3">
    <source>
        <dbReference type="Proteomes" id="UP000095228"/>
    </source>
</evidence>
<gene>
    <name evidence="2" type="primary">fabZ_2</name>
    <name evidence="2" type="ORF">Verru16b_02925</name>
</gene>
<evidence type="ECO:0000313" key="2">
    <source>
        <dbReference type="EMBL" id="AOS45835.1"/>
    </source>
</evidence>
<dbReference type="OrthoDB" id="9772788at2"/>
<dbReference type="Pfam" id="PF07977">
    <property type="entry name" value="FabA"/>
    <property type="match status" value="1"/>
</dbReference>
<dbReference type="STRING" id="1838286.Verru16b_02925"/>
<sequence>MTEVEKLIPHRPPFLFVDEIVSHEGETLVARRTWRAEEDFYKGHYPNAPITPGVLLSEAVFQTGACLMAKLMAGAAGQGGGVPLLSKVSDIRFRLPVYPGDTVIIEVKRKETIGEFHFLTGLMKNPEGKKIMNVEFAVAWKKPEGQVTTA</sequence>
<protein>
    <submittedName>
        <fullName evidence="2">3-hydroxyacyl-[acyl-carrier-protein] dehydratase FabZ</fullName>
        <ecNumber evidence="2">4.2.1.59</ecNumber>
    </submittedName>
</protein>
<name>A0A1D8AY79_9BACT</name>
<dbReference type="Gene3D" id="3.10.129.10">
    <property type="entry name" value="Hotdog Thioesterase"/>
    <property type="match status" value="1"/>
</dbReference>
<dbReference type="EC" id="4.2.1.59" evidence="2"/>
<dbReference type="Proteomes" id="UP000095228">
    <property type="component" value="Chromosome"/>
</dbReference>
<keyword evidence="3" id="KW-1185">Reference proteome</keyword>
<dbReference type="SUPFAM" id="SSF54637">
    <property type="entry name" value="Thioesterase/thiol ester dehydrase-isomerase"/>
    <property type="match status" value="1"/>
</dbReference>